<protein>
    <recommendedName>
        <fullName evidence="5">SAM domain-containing protein</fullName>
    </recommendedName>
</protein>
<keyword evidence="2" id="KW-0963">Cytoplasm</keyword>
<accession>A0A0C2TNW0</accession>
<dbReference type="InParanoid" id="A0A0C2TNW0"/>
<dbReference type="PANTHER" id="PTHR12515">
    <property type="entry name" value="STERILE ALPHA MOTIF DOMAIN CONTAINING PROTEIN 4-RELATED"/>
    <property type="match status" value="1"/>
</dbReference>
<evidence type="ECO:0000256" key="3">
    <source>
        <dbReference type="ARBA" id="ARBA00022884"/>
    </source>
</evidence>
<dbReference type="Gene3D" id="1.10.150.50">
    <property type="entry name" value="Transcription Factor, Ets-1"/>
    <property type="match status" value="1"/>
</dbReference>
<feature type="region of interest" description="Disordered" evidence="4">
    <location>
        <begin position="1"/>
        <end position="40"/>
    </location>
</feature>
<sequence length="439" mass="46801">MSSDQESSTAGSSVVPNDSNDTTNTHSVDELSKSLPEHASTFGEISVATSDAKFKEELTAIESWLKVLSRSERTASIYTLLQDTDKDQKRFFIATLQQTLKVEDDTKSEPKADDDTESKPKIDDDTGSKPKAEDTKLKAKPFVRGLRPPSLNLPEPESPTTPRCTPATSKGDSFAGGHDTNKAEQNSDGASAPAINIPGIGMVNPQLLNMAAASGLSTEAQMLAIQLVTSGLVQPPKEQGAQATPKSSKKVNWRVPVPGSAKYPGSALRHLALRSAGLQSAGLKSAGLDSAMLDGGATPKEEDFDPEALKDIPGWLRGLRLHKYTQCFDGMTWQEMVELDDEALEKKGIVTLGARRRLVRTFEIVKKKMGMERPSSATPTEEGSKEGGKAAEDEEERGGGAERAPPHSAAAATTCMSRLSASSPVFVPQSALPRLGVSS</sequence>
<evidence type="ECO:0000256" key="4">
    <source>
        <dbReference type="SAM" id="MobiDB-lite"/>
    </source>
</evidence>
<dbReference type="GO" id="GO:0000932">
    <property type="term" value="C:P-body"/>
    <property type="evidence" value="ECO:0007669"/>
    <property type="project" value="TreeGrafter"/>
</dbReference>
<dbReference type="InterPro" id="IPR001660">
    <property type="entry name" value="SAM"/>
</dbReference>
<feature type="region of interest" description="Disordered" evidence="4">
    <location>
        <begin position="98"/>
        <end position="190"/>
    </location>
</feature>
<evidence type="ECO:0000313" key="6">
    <source>
        <dbReference type="EMBL" id="KIL68874.1"/>
    </source>
</evidence>
<proteinExistence type="predicted"/>
<gene>
    <name evidence="6" type="ORF">M378DRAFT_184750</name>
</gene>
<dbReference type="OrthoDB" id="2155283at2759"/>
<feature type="compositionally biased region" description="Basic and acidic residues" evidence="4">
    <location>
        <begin position="382"/>
        <end position="391"/>
    </location>
</feature>
<keyword evidence="7" id="KW-1185">Reference proteome</keyword>
<comment type="subcellular location">
    <subcellularLocation>
        <location evidence="1">Cytoplasm</location>
    </subcellularLocation>
</comment>
<keyword evidence="3" id="KW-0694">RNA-binding</keyword>
<feature type="compositionally biased region" description="Polar residues" evidence="4">
    <location>
        <begin position="160"/>
        <end position="171"/>
    </location>
</feature>
<dbReference type="InterPro" id="IPR057327">
    <property type="entry name" value="Vts1_dom"/>
</dbReference>
<feature type="region of interest" description="Disordered" evidence="4">
    <location>
        <begin position="369"/>
        <end position="415"/>
    </location>
</feature>
<name>A0A0C2TNW0_AMAMK</name>
<dbReference type="GO" id="GO:0003729">
    <property type="term" value="F:mRNA binding"/>
    <property type="evidence" value="ECO:0007669"/>
    <property type="project" value="TreeGrafter"/>
</dbReference>
<organism evidence="6 7">
    <name type="scientific">Amanita muscaria (strain Koide BX008)</name>
    <dbReference type="NCBI Taxonomy" id="946122"/>
    <lineage>
        <taxon>Eukaryota</taxon>
        <taxon>Fungi</taxon>
        <taxon>Dikarya</taxon>
        <taxon>Basidiomycota</taxon>
        <taxon>Agaricomycotina</taxon>
        <taxon>Agaricomycetes</taxon>
        <taxon>Agaricomycetidae</taxon>
        <taxon>Agaricales</taxon>
        <taxon>Pluteineae</taxon>
        <taxon>Amanitaceae</taxon>
        <taxon>Amanita</taxon>
    </lineage>
</organism>
<dbReference type="PROSITE" id="PS50105">
    <property type="entry name" value="SAM_DOMAIN"/>
    <property type="match status" value="1"/>
</dbReference>
<evidence type="ECO:0000313" key="7">
    <source>
        <dbReference type="Proteomes" id="UP000054549"/>
    </source>
</evidence>
<feature type="compositionally biased region" description="Basic and acidic residues" evidence="4">
    <location>
        <begin position="27"/>
        <end position="36"/>
    </location>
</feature>
<feature type="domain" description="SAM" evidence="5">
    <location>
        <begin position="307"/>
        <end position="368"/>
    </location>
</feature>
<dbReference type="InterPro" id="IPR013761">
    <property type="entry name" value="SAM/pointed_sf"/>
</dbReference>
<dbReference type="SMART" id="SM00454">
    <property type="entry name" value="SAM"/>
    <property type="match status" value="1"/>
</dbReference>
<dbReference type="Pfam" id="PF25479">
    <property type="entry name" value="Vts1"/>
    <property type="match status" value="1"/>
</dbReference>
<dbReference type="InterPro" id="IPR050897">
    <property type="entry name" value="SMAUG/VTS1_RNA-bind"/>
</dbReference>
<feature type="compositionally biased region" description="Basic and acidic residues" evidence="4">
    <location>
        <begin position="101"/>
        <end position="137"/>
    </location>
</feature>
<dbReference type="PANTHER" id="PTHR12515:SF5">
    <property type="entry name" value="PROTEIN SMAUG"/>
    <property type="match status" value="1"/>
</dbReference>
<evidence type="ECO:0000259" key="5">
    <source>
        <dbReference type="PROSITE" id="PS50105"/>
    </source>
</evidence>
<dbReference type="EMBL" id="KN818227">
    <property type="protein sequence ID" value="KIL68874.1"/>
    <property type="molecule type" value="Genomic_DNA"/>
</dbReference>
<reference evidence="6 7" key="1">
    <citation type="submission" date="2014-04" db="EMBL/GenBank/DDBJ databases">
        <title>Evolutionary Origins and Diversification of the Mycorrhizal Mutualists.</title>
        <authorList>
            <consortium name="DOE Joint Genome Institute"/>
            <consortium name="Mycorrhizal Genomics Consortium"/>
            <person name="Kohler A."/>
            <person name="Kuo A."/>
            <person name="Nagy L.G."/>
            <person name="Floudas D."/>
            <person name="Copeland A."/>
            <person name="Barry K.W."/>
            <person name="Cichocki N."/>
            <person name="Veneault-Fourrey C."/>
            <person name="LaButti K."/>
            <person name="Lindquist E.A."/>
            <person name="Lipzen A."/>
            <person name="Lundell T."/>
            <person name="Morin E."/>
            <person name="Murat C."/>
            <person name="Riley R."/>
            <person name="Ohm R."/>
            <person name="Sun H."/>
            <person name="Tunlid A."/>
            <person name="Henrissat B."/>
            <person name="Grigoriev I.V."/>
            <person name="Hibbett D.S."/>
            <person name="Martin F."/>
        </authorList>
    </citation>
    <scope>NUCLEOTIDE SEQUENCE [LARGE SCALE GENOMIC DNA]</scope>
    <source>
        <strain evidence="6 7">Koide BX008</strain>
    </source>
</reference>
<dbReference type="STRING" id="946122.A0A0C2TNW0"/>
<feature type="compositionally biased region" description="Polar residues" evidence="4">
    <location>
        <begin position="1"/>
        <end position="26"/>
    </location>
</feature>
<evidence type="ECO:0000256" key="1">
    <source>
        <dbReference type="ARBA" id="ARBA00004496"/>
    </source>
</evidence>
<dbReference type="HOGENOM" id="CLU_594416_0_0_1"/>
<evidence type="ECO:0000256" key="2">
    <source>
        <dbReference type="ARBA" id="ARBA00022490"/>
    </source>
</evidence>
<dbReference type="Proteomes" id="UP000054549">
    <property type="component" value="Unassembled WGS sequence"/>
</dbReference>
<feature type="region of interest" description="Disordered" evidence="4">
    <location>
        <begin position="236"/>
        <end position="256"/>
    </location>
</feature>
<dbReference type="SUPFAM" id="SSF47769">
    <property type="entry name" value="SAM/Pointed domain"/>
    <property type="match status" value="1"/>
</dbReference>
<dbReference type="AlphaFoldDB" id="A0A0C2TNW0"/>
<dbReference type="GO" id="GO:0000289">
    <property type="term" value="P:nuclear-transcribed mRNA poly(A) tail shortening"/>
    <property type="evidence" value="ECO:0007669"/>
    <property type="project" value="TreeGrafter"/>
</dbReference>